<dbReference type="SUPFAM" id="SSF102405">
    <property type="entry name" value="MCP/YpsA-like"/>
    <property type="match status" value="1"/>
</dbReference>
<evidence type="ECO:0000313" key="4">
    <source>
        <dbReference type="Proteomes" id="UP000092377"/>
    </source>
</evidence>
<evidence type="ECO:0000256" key="1">
    <source>
        <dbReference type="ARBA" id="ARBA00006525"/>
    </source>
</evidence>
<accession>A0A1B8HR45</accession>
<gene>
    <name evidence="3" type="ORF">AYY18_17325</name>
</gene>
<proteinExistence type="inferred from homology"/>
<dbReference type="OrthoDB" id="9785707at2"/>
<protein>
    <submittedName>
        <fullName evidence="3">DNA processing protein DprA</fullName>
    </submittedName>
</protein>
<organism evidence="3 4">
    <name type="scientific">Morganella psychrotolerans</name>
    <dbReference type="NCBI Taxonomy" id="368603"/>
    <lineage>
        <taxon>Bacteria</taxon>
        <taxon>Pseudomonadati</taxon>
        <taxon>Pseudomonadota</taxon>
        <taxon>Gammaproteobacteria</taxon>
        <taxon>Enterobacterales</taxon>
        <taxon>Morganellaceae</taxon>
        <taxon>Morganella</taxon>
    </lineage>
</organism>
<dbReference type="RefSeq" id="WP_001103168.1">
    <property type="nucleotide sequence ID" value="NZ_LZEY01000009.1"/>
</dbReference>
<comment type="caution">
    <text evidence="3">The sequence shown here is derived from an EMBL/GenBank/DDBJ whole genome shotgun (WGS) entry which is preliminary data.</text>
</comment>
<sequence length="462" mass="49893">MNVSRFSSADGSLPANGSLSPTAQATLLLTSYFSKASSESAKPLTNAEWGRFALWLKEKSTTPADLLVSDPKALLQGWHDARISAERIIELLSRGHSLALAMEKWQRAGLWVVTRSDPEYPRRLKQQLKTDSPPVLFGCGNKALLSAGGLAVIGSRNASESDLAFTDQVGAKAAAEGIAIVSGGARGVDETAMLGAMKQGGVVIGVMADSLLKAATSSKWRKGLMNGHAVLVSPFYPEAGFSAGNAMARNKYIYCLADSSLVIHSGKKGGTLNGAEENLKKGWVPLWVKHTTDKDAANADLVTKGGRWLEADNTQAFKIAELMCNEGGRVNQVKEQMGDLFSMPAQPELFFEPESNPEPDSGPEEVIESEREIVVSESQTKIQAIPEQTAESEAAPSGPVDFYQMFISELQHLAEKPVTVDALIESTQLHKSQLTEWLKRAVDDGVVKKLNRPARFQVKNKK</sequence>
<dbReference type="PANTHER" id="PTHR43022:SF1">
    <property type="entry name" value="PROTEIN SMF"/>
    <property type="match status" value="1"/>
</dbReference>
<feature type="domain" description="Smf/DprA SLOG" evidence="2">
    <location>
        <begin position="112"/>
        <end position="309"/>
    </location>
</feature>
<dbReference type="PANTHER" id="PTHR43022">
    <property type="entry name" value="PROTEIN SMF"/>
    <property type="match status" value="1"/>
</dbReference>
<dbReference type="GO" id="GO:0009294">
    <property type="term" value="P:DNA-mediated transformation"/>
    <property type="evidence" value="ECO:0007669"/>
    <property type="project" value="InterPro"/>
</dbReference>
<dbReference type="Gene3D" id="3.40.50.450">
    <property type="match status" value="1"/>
</dbReference>
<comment type="similarity">
    <text evidence="1">Belongs to the DprA/Smf family.</text>
</comment>
<dbReference type="AlphaFoldDB" id="A0A1B8HR45"/>
<keyword evidence="4" id="KW-1185">Reference proteome</keyword>
<reference evidence="4" key="1">
    <citation type="submission" date="2016-06" db="EMBL/GenBank/DDBJ databases">
        <authorList>
            <person name="Butler K."/>
        </authorList>
    </citation>
    <scope>NUCLEOTIDE SEQUENCE [LARGE SCALE GENOMIC DNA]</scope>
    <source>
        <strain evidence="4">GCSL-Mp20</strain>
    </source>
</reference>
<dbReference type="Proteomes" id="UP000092377">
    <property type="component" value="Unassembled WGS sequence"/>
</dbReference>
<dbReference type="EMBL" id="LZEY01000009">
    <property type="protein sequence ID" value="OBU12112.1"/>
    <property type="molecule type" value="Genomic_DNA"/>
</dbReference>
<name>A0A1B8HR45_9GAMM</name>
<dbReference type="Pfam" id="PF02481">
    <property type="entry name" value="DNA_processg_A"/>
    <property type="match status" value="1"/>
</dbReference>
<evidence type="ECO:0000259" key="2">
    <source>
        <dbReference type="Pfam" id="PF02481"/>
    </source>
</evidence>
<dbReference type="InterPro" id="IPR057666">
    <property type="entry name" value="DrpA_SLOG"/>
</dbReference>
<evidence type="ECO:0000313" key="3">
    <source>
        <dbReference type="EMBL" id="OBU12112.1"/>
    </source>
</evidence>
<dbReference type="InterPro" id="IPR003488">
    <property type="entry name" value="DprA"/>
</dbReference>